<keyword evidence="2" id="KW-1003">Cell membrane</keyword>
<dbReference type="AlphaFoldDB" id="A0A508XAL9"/>
<dbReference type="RefSeq" id="WP_127627562.1">
    <property type="nucleotide sequence ID" value="NZ_CABFNB010000149.1"/>
</dbReference>
<dbReference type="InterPro" id="IPR018076">
    <property type="entry name" value="T2SS_GspF_dom"/>
</dbReference>
<dbReference type="Gene3D" id="1.20.81.30">
    <property type="entry name" value="Type II secretion system (T2SS), domain F"/>
    <property type="match status" value="1"/>
</dbReference>
<proteinExistence type="predicted"/>
<evidence type="ECO:0000256" key="4">
    <source>
        <dbReference type="ARBA" id="ARBA00022989"/>
    </source>
</evidence>
<protein>
    <submittedName>
        <fullName evidence="9">Type II secretion system protein</fullName>
    </submittedName>
</protein>
<feature type="region of interest" description="Disordered" evidence="6">
    <location>
        <begin position="48"/>
        <end position="67"/>
    </location>
</feature>
<dbReference type="InterPro" id="IPR042094">
    <property type="entry name" value="T2SS_GspF_sf"/>
</dbReference>
<accession>A0A508XAL9</accession>
<feature type="transmembrane region" description="Helical" evidence="7">
    <location>
        <begin position="273"/>
        <end position="292"/>
    </location>
</feature>
<dbReference type="Pfam" id="PF00482">
    <property type="entry name" value="T2SSF"/>
    <property type="match status" value="1"/>
</dbReference>
<gene>
    <name evidence="9" type="ORF">EMEDMD4_790130</name>
</gene>
<evidence type="ECO:0000256" key="7">
    <source>
        <dbReference type="SAM" id="Phobius"/>
    </source>
</evidence>
<feature type="transmembrane region" description="Helical" evidence="7">
    <location>
        <begin position="129"/>
        <end position="148"/>
    </location>
</feature>
<dbReference type="Proteomes" id="UP000507954">
    <property type="component" value="Unassembled WGS sequence"/>
</dbReference>
<feature type="transmembrane region" description="Helical" evidence="7">
    <location>
        <begin position="104"/>
        <end position="123"/>
    </location>
</feature>
<feature type="transmembrane region" description="Helical" evidence="7">
    <location>
        <begin position="6"/>
        <end position="28"/>
    </location>
</feature>
<evidence type="ECO:0000259" key="8">
    <source>
        <dbReference type="Pfam" id="PF00482"/>
    </source>
</evidence>
<dbReference type="PANTHER" id="PTHR35007:SF1">
    <property type="entry name" value="PILUS ASSEMBLY PROTEIN"/>
    <property type="match status" value="1"/>
</dbReference>
<keyword evidence="5 7" id="KW-0472">Membrane</keyword>
<evidence type="ECO:0000313" key="9">
    <source>
        <dbReference type="EMBL" id="VTZ65106.1"/>
    </source>
</evidence>
<name>A0A508XAL9_9HYPH</name>
<comment type="subcellular location">
    <subcellularLocation>
        <location evidence="1">Cell membrane</location>
        <topology evidence="1">Multi-pass membrane protein</topology>
    </subcellularLocation>
</comment>
<evidence type="ECO:0000256" key="2">
    <source>
        <dbReference type="ARBA" id="ARBA00022475"/>
    </source>
</evidence>
<evidence type="ECO:0000256" key="3">
    <source>
        <dbReference type="ARBA" id="ARBA00022692"/>
    </source>
</evidence>
<keyword evidence="3 7" id="KW-0812">Transmembrane</keyword>
<dbReference type="EMBL" id="CABFNB010000149">
    <property type="protein sequence ID" value="VTZ65106.1"/>
    <property type="molecule type" value="Genomic_DNA"/>
</dbReference>
<keyword evidence="4 7" id="KW-1133">Transmembrane helix</keyword>
<evidence type="ECO:0000256" key="1">
    <source>
        <dbReference type="ARBA" id="ARBA00004651"/>
    </source>
</evidence>
<dbReference type="GO" id="GO:0005886">
    <property type="term" value="C:plasma membrane"/>
    <property type="evidence" value="ECO:0007669"/>
    <property type="project" value="UniProtKB-SubCell"/>
</dbReference>
<organism evidence="9">
    <name type="scientific">Sinorhizobium medicae</name>
    <dbReference type="NCBI Taxonomy" id="110321"/>
    <lineage>
        <taxon>Bacteria</taxon>
        <taxon>Pseudomonadati</taxon>
        <taxon>Pseudomonadota</taxon>
        <taxon>Alphaproteobacteria</taxon>
        <taxon>Hyphomicrobiales</taxon>
        <taxon>Rhizobiaceae</taxon>
        <taxon>Sinorhizobium/Ensifer group</taxon>
        <taxon>Sinorhizobium</taxon>
    </lineage>
</organism>
<evidence type="ECO:0000256" key="5">
    <source>
        <dbReference type="ARBA" id="ARBA00023136"/>
    </source>
</evidence>
<evidence type="ECO:0000256" key="6">
    <source>
        <dbReference type="SAM" id="MobiDB-lite"/>
    </source>
</evidence>
<reference evidence="9" key="1">
    <citation type="submission" date="2019-06" db="EMBL/GenBank/DDBJ databases">
        <authorList>
            <person name="Le Quere A."/>
            <person name="Colella S."/>
        </authorList>
    </citation>
    <scope>NUCLEOTIDE SEQUENCE</scope>
    <source>
        <strain evidence="9">EmedicaeMD41</strain>
    </source>
</reference>
<dbReference type="PANTHER" id="PTHR35007">
    <property type="entry name" value="INTEGRAL MEMBRANE PROTEIN-RELATED"/>
    <property type="match status" value="1"/>
</dbReference>
<feature type="domain" description="Type II secretion system protein GspF" evidence="8">
    <location>
        <begin position="166"/>
        <end position="289"/>
    </location>
</feature>
<feature type="transmembrane region" description="Helical" evidence="7">
    <location>
        <begin position="298"/>
        <end position="323"/>
    </location>
</feature>
<sequence length="332" mass="36058">MATSLLFPVFVFLLASTSIGGVMVAALYPRVSKASAYRQRLARISAPAEDKRSEPAEADGRDRRRSVEKTLREIEEKRQANARKGKTTLTARLRQSGLHWSPKTYFVVCACAALVSWCAMLLLDMGALVSAGFAISGGLLLPHVYVNIKRNARFAKFTAEFPNAVDVIVRGLKAGLPMPDCLRVIATESQEPVKGEFLAIVQDQTLGIPVDEAVKRMSERMPLAEAHFFAIVIAIQSRTGGSLSEALGNLSKVLRERKKMKAKIKAMSSEAKSSAGIIGALPFLVAGAVYFASPDYMALLFATVTGKIVLVGCGLWMGIGILVMRKMINFDF</sequence>